<dbReference type="EMBL" id="HACA01013129">
    <property type="protein sequence ID" value="CDW30490.1"/>
    <property type="molecule type" value="Transcribed_RNA"/>
</dbReference>
<proteinExistence type="predicted"/>
<protein>
    <submittedName>
        <fullName evidence="1">Uncharacterized protein</fullName>
    </submittedName>
</protein>
<name>A0A0K2TXC4_LEPSM</name>
<feature type="non-terminal residue" evidence="1">
    <location>
        <position position="1"/>
    </location>
</feature>
<dbReference type="AlphaFoldDB" id="A0A0K2TXC4"/>
<sequence length="61" mass="6997">IRIRAVCRAKIWAPNVRTFCSQYILHFFGLVRRCTHCLVERCNFGSVRGHPDQLILPAPCG</sequence>
<evidence type="ECO:0000313" key="1">
    <source>
        <dbReference type="EMBL" id="CDW30490.1"/>
    </source>
</evidence>
<organism evidence="1">
    <name type="scientific">Lepeophtheirus salmonis</name>
    <name type="common">Salmon louse</name>
    <name type="synonym">Caligus salmonis</name>
    <dbReference type="NCBI Taxonomy" id="72036"/>
    <lineage>
        <taxon>Eukaryota</taxon>
        <taxon>Metazoa</taxon>
        <taxon>Ecdysozoa</taxon>
        <taxon>Arthropoda</taxon>
        <taxon>Crustacea</taxon>
        <taxon>Multicrustacea</taxon>
        <taxon>Hexanauplia</taxon>
        <taxon>Copepoda</taxon>
        <taxon>Siphonostomatoida</taxon>
        <taxon>Caligidae</taxon>
        <taxon>Lepeophtheirus</taxon>
    </lineage>
</organism>
<accession>A0A0K2TXC4</accession>
<reference evidence="1" key="1">
    <citation type="submission" date="2014-05" db="EMBL/GenBank/DDBJ databases">
        <authorList>
            <person name="Chronopoulou M."/>
        </authorList>
    </citation>
    <scope>NUCLEOTIDE SEQUENCE</scope>
    <source>
        <tissue evidence="1">Whole organism</tissue>
    </source>
</reference>